<evidence type="ECO:0000256" key="10">
    <source>
        <dbReference type="ARBA" id="ARBA00023237"/>
    </source>
</evidence>
<keyword evidence="10" id="KW-0998">Cell outer membrane</keyword>
<dbReference type="PANTHER" id="PTHR34501:SF9">
    <property type="entry name" value="MAJOR OUTER MEMBRANE PROTEIN P.IA"/>
    <property type="match status" value="1"/>
</dbReference>
<keyword evidence="6" id="KW-0732">Signal</keyword>
<dbReference type="AlphaFoldDB" id="F8GSK2"/>
<evidence type="ECO:0000256" key="4">
    <source>
        <dbReference type="ARBA" id="ARBA00022452"/>
    </source>
</evidence>
<evidence type="ECO:0000259" key="11">
    <source>
        <dbReference type="Pfam" id="PF13609"/>
    </source>
</evidence>
<keyword evidence="9" id="KW-0472">Membrane</keyword>
<keyword evidence="8" id="KW-0626">Porin</keyword>
<comment type="subcellular location">
    <subcellularLocation>
        <location evidence="1">Cell outer membrane</location>
        <topology evidence="1">Multi-pass membrane protein</topology>
    </subcellularLocation>
</comment>
<dbReference type="KEGG" id="cnc:CNE_2c21110"/>
<evidence type="ECO:0000313" key="12">
    <source>
        <dbReference type="EMBL" id="AEI81061.1"/>
    </source>
</evidence>
<evidence type="ECO:0000313" key="13">
    <source>
        <dbReference type="Proteomes" id="UP000006798"/>
    </source>
</evidence>
<sequence>MRRSGRGTGTWRHGALALPSSEKHASYQNVPLGYRENPHLRLSATSCCKAWVTKVSYCAATMPSPQLVRTMRRCRVARLDRVGLADPAWVRRGVVPQTEHREITVKKALLAMTAAAAASAVSGVASAQSASNVTLYGIVDAGVEVISHVPGSNGAQGTATRLNSGNLSGSRWGLRGTEDLGGDLKGIFVLESGFDIDTGTSGQGNRLFGRQAYVGLQGGWGAVTLGRQQNSLYDLFGAFDPMGVGPRYSLNSVDSAFNGRADNAIKYTGKFGGLTATGFYSFGRDNNGEVPGEPKVARNFGGGLSYAAGGFSVGAAYDQYQGATVALQDRAAKRAAVGTAYAFGDAKVFAGYRWLKDDGVSSASAASTRSNVYWAGAQYRFTPAFQLTGAAYYNDTRNSDADPWMFVLSADYSLSKRTDVYLNVGYSKNKSGSALGLNGVGTVVAGENQTGATVGLRHRF</sequence>
<evidence type="ECO:0000256" key="3">
    <source>
        <dbReference type="ARBA" id="ARBA00022448"/>
    </source>
</evidence>
<dbReference type="PRINTS" id="PR00182">
    <property type="entry name" value="ECOLNEIPORIN"/>
</dbReference>
<dbReference type="HOGENOM" id="CLU_038238_2_0_4"/>
<dbReference type="InterPro" id="IPR001702">
    <property type="entry name" value="Porin_Gram-ve"/>
</dbReference>
<dbReference type="GO" id="GO:0009279">
    <property type="term" value="C:cell outer membrane"/>
    <property type="evidence" value="ECO:0007669"/>
    <property type="project" value="UniProtKB-SubCell"/>
</dbReference>
<dbReference type="PANTHER" id="PTHR34501">
    <property type="entry name" value="PROTEIN YDDL-RELATED"/>
    <property type="match status" value="1"/>
</dbReference>
<feature type="domain" description="Porin" evidence="11">
    <location>
        <begin position="114"/>
        <end position="430"/>
    </location>
</feature>
<evidence type="ECO:0000256" key="5">
    <source>
        <dbReference type="ARBA" id="ARBA00022692"/>
    </source>
</evidence>
<evidence type="ECO:0000256" key="9">
    <source>
        <dbReference type="ARBA" id="ARBA00023136"/>
    </source>
</evidence>
<evidence type="ECO:0000256" key="7">
    <source>
        <dbReference type="ARBA" id="ARBA00023065"/>
    </source>
</evidence>
<gene>
    <name evidence="12" type="ordered locus">CNE_2c21110</name>
</gene>
<reference evidence="12 13" key="1">
    <citation type="journal article" date="2011" name="J. Bacteriol.">
        <title>Complete genome sequence of the type strain Cupriavidus necator N-1.</title>
        <authorList>
            <person name="Poehlein A."/>
            <person name="Kusian B."/>
            <person name="Friedrich B."/>
            <person name="Daniel R."/>
            <person name="Bowien B."/>
        </authorList>
    </citation>
    <scope>NUCLEOTIDE SEQUENCE [LARGE SCALE GENOMIC DNA]</scope>
    <source>
        <strain evidence="13">ATCC 43291 / DSM 13513 / CCUG 52238 / LMG 8453 / N-1</strain>
    </source>
</reference>
<proteinExistence type="predicted"/>
<dbReference type="InterPro" id="IPR023614">
    <property type="entry name" value="Porin_dom_sf"/>
</dbReference>
<keyword evidence="3" id="KW-0813">Transport</keyword>
<evidence type="ECO:0000256" key="8">
    <source>
        <dbReference type="ARBA" id="ARBA00023114"/>
    </source>
</evidence>
<dbReference type="GO" id="GO:0046930">
    <property type="term" value="C:pore complex"/>
    <property type="evidence" value="ECO:0007669"/>
    <property type="project" value="UniProtKB-KW"/>
</dbReference>
<dbReference type="EMBL" id="CP002878">
    <property type="protein sequence ID" value="AEI81061.1"/>
    <property type="molecule type" value="Genomic_DNA"/>
</dbReference>
<keyword evidence="7" id="KW-0406">Ion transport</keyword>
<dbReference type="Proteomes" id="UP000006798">
    <property type="component" value="Chromosome 2"/>
</dbReference>
<evidence type="ECO:0000256" key="2">
    <source>
        <dbReference type="ARBA" id="ARBA00011233"/>
    </source>
</evidence>
<dbReference type="Pfam" id="PF13609">
    <property type="entry name" value="Porin_4"/>
    <property type="match status" value="1"/>
</dbReference>
<dbReference type="PRINTS" id="PR00184">
    <property type="entry name" value="NEISSPPORIN"/>
</dbReference>
<organism evidence="12 13">
    <name type="scientific">Cupriavidus necator (strain ATCC 43291 / DSM 13513 / CCUG 52238 / LMG 8453 / N-1)</name>
    <name type="common">Ralstonia eutropha</name>
    <dbReference type="NCBI Taxonomy" id="1042878"/>
    <lineage>
        <taxon>Bacteria</taxon>
        <taxon>Pseudomonadati</taxon>
        <taxon>Pseudomonadota</taxon>
        <taxon>Betaproteobacteria</taxon>
        <taxon>Burkholderiales</taxon>
        <taxon>Burkholderiaceae</taxon>
        <taxon>Cupriavidus</taxon>
    </lineage>
</organism>
<comment type="subunit">
    <text evidence="2">Homotrimer.</text>
</comment>
<dbReference type="InterPro" id="IPR050298">
    <property type="entry name" value="Gram-neg_bact_OMP"/>
</dbReference>
<dbReference type="GO" id="GO:0034220">
    <property type="term" value="P:monoatomic ion transmembrane transport"/>
    <property type="evidence" value="ECO:0007669"/>
    <property type="project" value="InterPro"/>
</dbReference>
<dbReference type="CDD" id="cd00342">
    <property type="entry name" value="gram_neg_porins"/>
    <property type="match status" value="1"/>
</dbReference>
<dbReference type="SUPFAM" id="SSF56935">
    <property type="entry name" value="Porins"/>
    <property type="match status" value="1"/>
</dbReference>
<dbReference type="Gene3D" id="2.40.160.10">
    <property type="entry name" value="Porin"/>
    <property type="match status" value="1"/>
</dbReference>
<evidence type="ECO:0000256" key="1">
    <source>
        <dbReference type="ARBA" id="ARBA00004571"/>
    </source>
</evidence>
<keyword evidence="5" id="KW-0812">Transmembrane</keyword>
<keyword evidence="4" id="KW-1134">Transmembrane beta strand</keyword>
<evidence type="ECO:0000256" key="6">
    <source>
        <dbReference type="ARBA" id="ARBA00022729"/>
    </source>
</evidence>
<dbReference type="InterPro" id="IPR002299">
    <property type="entry name" value="Porin_Neis"/>
</dbReference>
<dbReference type="InterPro" id="IPR033900">
    <property type="entry name" value="Gram_neg_porin_domain"/>
</dbReference>
<protein>
    <submittedName>
        <fullName evidence="12">Outer membrane protein</fullName>
    </submittedName>
</protein>
<dbReference type="GO" id="GO:0015288">
    <property type="term" value="F:porin activity"/>
    <property type="evidence" value="ECO:0007669"/>
    <property type="project" value="UniProtKB-KW"/>
</dbReference>
<name>F8GSK2_CUPNN</name>
<accession>F8GSK2</accession>